<protein>
    <submittedName>
        <fullName evidence="4">Transcriptional regulator</fullName>
    </submittedName>
</protein>
<dbReference type="InterPro" id="IPR036390">
    <property type="entry name" value="WH_DNA-bd_sf"/>
</dbReference>
<dbReference type="PROSITE" id="PS52050">
    <property type="entry name" value="WYL"/>
    <property type="match status" value="1"/>
</dbReference>
<dbReference type="PIRSF" id="PIRSF016838">
    <property type="entry name" value="PafC"/>
    <property type="match status" value="1"/>
</dbReference>
<dbReference type="Pfam" id="PF25583">
    <property type="entry name" value="WCX"/>
    <property type="match status" value="1"/>
</dbReference>
<dbReference type="InterPro" id="IPR036388">
    <property type="entry name" value="WH-like_DNA-bd_sf"/>
</dbReference>
<reference evidence="4 5" key="1">
    <citation type="submission" date="2021-01" db="EMBL/GenBank/DDBJ databases">
        <title>Whole genome shotgun sequence of Planobispora longispora NBRC 13918.</title>
        <authorList>
            <person name="Komaki H."/>
            <person name="Tamura T."/>
        </authorList>
    </citation>
    <scope>NUCLEOTIDE SEQUENCE [LARGE SCALE GENOMIC DNA]</scope>
    <source>
        <strain evidence="4 5">NBRC 13918</strain>
    </source>
</reference>
<organism evidence="4 5">
    <name type="scientific">Planobispora longispora</name>
    <dbReference type="NCBI Taxonomy" id="28887"/>
    <lineage>
        <taxon>Bacteria</taxon>
        <taxon>Bacillati</taxon>
        <taxon>Actinomycetota</taxon>
        <taxon>Actinomycetes</taxon>
        <taxon>Streptosporangiales</taxon>
        <taxon>Streptosporangiaceae</taxon>
        <taxon>Planobispora</taxon>
    </lineage>
</organism>
<keyword evidence="5" id="KW-1185">Reference proteome</keyword>
<proteinExistence type="predicted"/>
<evidence type="ECO:0000313" key="5">
    <source>
        <dbReference type="Proteomes" id="UP000616724"/>
    </source>
</evidence>
<evidence type="ECO:0000259" key="1">
    <source>
        <dbReference type="Pfam" id="PF08279"/>
    </source>
</evidence>
<name>A0A8J3RSX6_9ACTN</name>
<dbReference type="Pfam" id="PF13280">
    <property type="entry name" value="WYL"/>
    <property type="match status" value="1"/>
</dbReference>
<dbReference type="InterPro" id="IPR028349">
    <property type="entry name" value="PafC-like"/>
</dbReference>
<dbReference type="Pfam" id="PF08279">
    <property type="entry name" value="HTH_11"/>
    <property type="match status" value="1"/>
</dbReference>
<dbReference type="InterPro" id="IPR013196">
    <property type="entry name" value="HTH_11"/>
</dbReference>
<dbReference type="Gene3D" id="1.10.10.10">
    <property type="entry name" value="Winged helix-like DNA-binding domain superfamily/Winged helix DNA-binding domain"/>
    <property type="match status" value="1"/>
</dbReference>
<dbReference type="RefSeq" id="WP_203894952.1">
    <property type="nucleotide sequence ID" value="NZ_BOOH01000060.1"/>
</dbReference>
<gene>
    <name evidence="4" type="ORF">Plo01_69570</name>
</gene>
<dbReference type="Proteomes" id="UP000616724">
    <property type="component" value="Unassembled WGS sequence"/>
</dbReference>
<feature type="domain" description="Helix-turn-helix type 11" evidence="1">
    <location>
        <begin position="5"/>
        <end position="60"/>
    </location>
</feature>
<dbReference type="PANTHER" id="PTHR34580:SF3">
    <property type="entry name" value="PROTEIN PAFB"/>
    <property type="match status" value="1"/>
</dbReference>
<comment type="caution">
    <text evidence="4">The sequence shown here is derived from an EMBL/GenBank/DDBJ whole genome shotgun (WGS) entry which is preliminary data.</text>
</comment>
<dbReference type="EMBL" id="BOOH01000060">
    <property type="protein sequence ID" value="GIH80528.1"/>
    <property type="molecule type" value="Genomic_DNA"/>
</dbReference>
<dbReference type="AlphaFoldDB" id="A0A8J3RSX6"/>
<dbReference type="InterPro" id="IPR057727">
    <property type="entry name" value="WCX_dom"/>
</dbReference>
<evidence type="ECO:0000259" key="2">
    <source>
        <dbReference type="Pfam" id="PF13280"/>
    </source>
</evidence>
<dbReference type="SUPFAM" id="SSF46785">
    <property type="entry name" value="Winged helix' DNA-binding domain"/>
    <property type="match status" value="1"/>
</dbReference>
<feature type="domain" description="WYL" evidence="2">
    <location>
        <begin position="142"/>
        <end position="206"/>
    </location>
</feature>
<dbReference type="InterPro" id="IPR051534">
    <property type="entry name" value="CBASS_pafABC_assoc_protein"/>
</dbReference>
<evidence type="ECO:0000259" key="3">
    <source>
        <dbReference type="Pfam" id="PF25583"/>
    </source>
</evidence>
<accession>A0A8J3RSX6</accession>
<sequence>MTVLRVLALLELLQAAPGLTGPELAERLEVDERTVRRYAVKLTELGVPVEAERGRYGGYRLLPGYKLPPLMFTDDEATAVVLGLLAGRRTGLAVGETATESALAKIRRVLPQALRERVEAVTRTLEHTRAPAAASTPRAGPLLALADAVRRRRTVRLAYRSWKGESSERDLDPYGIVFHSGRWYLTGLDHRSGEIRTFRVDRVSEAARTERAFAPPEGFDATAHVARSLSAVPYRHEVRVLLETTLEQARRRIPAEAAALSEEPGGVLLTARAERLDGMAQMLAGLGWPFTILEPDGLRAEVRDLAARLAGYADDPGGR</sequence>
<evidence type="ECO:0000313" key="4">
    <source>
        <dbReference type="EMBL" id="GIH80528.1"/>
    </source>
</evidence>
<feature type="domain" description="WCX" evidence="3">
    <location>
        <begin position="235"/>
        <end position="310"/>
    </location>
</feature>
<dbReference type="PANTHER" id="PTHR34580">
    <property type="match status" value="1"/>
</dbReference>
<dbReference type="InterPro" id="IPR026881">
    <property type="entry name" value="WYL_dom"/>
</dbReference>